<dbReference type="Pfam" id="PF07238">
    <property type="entry name" value="PilZ"/>
    <property type="match status" value="1"/>
</dbReference>
<dbReference type="Gene3D" id="2.40.10.220">
    <property type="entry name" value="predicted glycosyltransferase like domains"/>
    <property type="match status" value="1"/>
</dbReference>
<organism evidence="2 3">
    <name type="scientific">Azomonas macrocytogenes</name>
    <name type="common">Azotobacter macrocytogenes</name>
    <dbReference type="NCBI Taxonomy" id="69962"/>
    <lineage>
        <taxon>Bacteria</taxon>
        <taxon>Pseudomonadati</taxon>
        <taxon>Pseudomonadota</taxon>
        <taxon>Gammaproteobacteria</taxon>
        <taxon>Pseudomonadales</taxon>
        <taxon>Pseudomonadaceae</taxon>
        <taxon>Azomonas</taxon>
    </lineage>
</organism>
<gene>
    <name evidence="2" type="ORF">FHR87_003017</name>
</gene>
<evidence type="ECO:0000259" key="1">
    <source>
        <dbReference type="Pfam" id="PF07238"/>
    </source>
</evidence>
<dbReference type="AlphaFoldDB" id="A0A839T574"/>
<evidence type="ECO:0000313" key="2">
    <source>
        <dbReference type="EMBL" id="MBB3104592.1"/>
    </source>
</evidence>
<dbReference type="Proteomes" id="UP000549250">
    <property type="component" value="Unassembled WGS sequence"/>
</dbReference>
<dbReference type="InterPro" id="IPR009875">
    <property type="entry name" value="PilZ_domain"/>
</dbReference>
<accession>A0A839T574</accession>
<proteinExistence type="predicted"/>
<protein>
    <recommendedName>
        <fullName evidence="1">PilZ domain-containing protein</fullName>
    </recommendedName>
</protein>
<name>A0A839T574_AZOMA</name>
<keyword evidence="3" id="KW-1185">Reference proteome</keyword>
<feature type="domain" description="PilZ" evidence="1">
    <location>
        <begin position="98"/>
        <end position="168"/>
    </location>
</feature>
<sequence>MTTQDTQERREYYRIEDRIALEILPVEAMQAELPPLFTLLSELYRLELESQPLLRQIGNDNRTLASYLTIQNKRFELLGRALAQELIKEISQPRDAVLSEGGISFSNSRPLPENQPVALKLLLLPDALALLLHAQVAYCRPRADGQYDIGAEFDLLTDAQRQLLARHIVKRQALERRLTQQKPQEQ</sequence>
<dbReference type="EMBL" id="JACHXI010000017">
    <property type="protein sequence ID" value="MBB3104592.1"/>
    <property type="molecule type" value="Genomic_DNA"/>
</dbReference>
<dbReference type="GO" id="GO:0035438">
    <property type="term" value="F:cyclic-di-GMP binding"/>
    <property type="evidence" value="ECO:0007669"/>
    <property type="project" value="InterPro"/>
</dbReference>
<dbReference type="RefSeq" id="WP_183167440.1">
    <property type="nucleotide sequence ID" value="NZ_JACHXI010000017.1"/>
</dbReference>
<comment type="caution">
    <text evidence="2">The sequence shown here is derived from an EMBL/GenBank/DDBJ whole genome shotgun (WGS) entry which is preliminary data.</text>
</comment>
<reference evidence="2 3" key="1">
    <citation type="submission" date="2020-08" db="EMBL/GenBank/DDBJ databases">
        <title>Genomic Encyclopedia of Type Strains, Phase III (KMG-III): the genomes of soil and plant-associated and newly described type strains.</title>
        <authorList>
            <person name="Whitman W."/>
        </authorList>
    </citation>
    <scope>NUCLEOTIDE SEQUENCE [LARGE SCALE GENOMIC DNA]</scope>
    <source>
        <strain evidence="2 3">CECT 4462</strain>
    </source>
</reference>
<evidence type="ECO:0000313" key="3">
    <source>
        <dbReference type="Proteomes" id="UP000549250"/>
    </source>
</evidence>